<evidence type="ECO:0000313" key="2">
    <source>
        <dbReference type="EMBL" id="SEH93308.1"/>
    </source>
</evidence>
<dbReference type="GO" id="GO:0016301">
    <property type="term" value="F:kinase activity"/>
    <property type="evidence" value="ECO:0007669"/>
    <property type="project" value="UniProtKB-KW"/>
</dbReference>
<protein>
    <submittedName>
        <fullName evidence="2">cAMP-binding domain of CRP or a regulatory subunit of cAMP-dependent protein kinases</fullName>
    </submittedName>
</protein>
<dbReference type="InterPro" id="IPR000595">
    <property type="entry name" value="cNMP-bd_dom"/>
</dbReference>
<keyword evidence="2" id="KW-0808">Transferase</keyword>
<dbReference type="InterPro" id="IPR018490">
    <property type="entry name" value="cNMP-bd_dom_sf"/>
</dbReference>
<dbReference type="AlphaFoldDB" id="A0A1H6LWZ7"/>
<evidence type="ECO:0000313" key="3">
    <source>
        <dbReference type="Proteomes" id="UP000198555"/>
    </source>
</evidence>
<dbReference type="RefSeq" id="WP_089770961.1">
    <property type="nucleotide sequence ID" value="NZ_DALZAR010000003.1"/>
</dbReference>
<evidence type="ECO:0000259" key="1">
    <source>
        <dbReference type="Pfam" id="PF00027"/>
    </source>
</evidence>
<dbReference type="Gene3D" id="2.60.120.10">
    <property type="entry name" value="Jelly Rolls"/>
    <property type="match status" value="1"/>
</dbReference>
<dbReference type="EMBL" id="FNWX01000055">
    <property type="protein sequence ID" value="SEH93308.1"/>
    <property type="molecule type" value="Genomic_DNA"/>
</dbReference>
<organism evidence="2 3">
    <name type="scientific">Epilithonimonas hominis</name>
    <dbReference type="NCBI Taxonomy" id="420404"/>
    <lineage>
        <taxon>Bacteria</taxon>
        <taxon>Pseudomonadati</taxon>
        <taxon>Bacteroidota</taxon>
        <taxon>Flavobacteriia</taxon>
        <taxon>Flavobacteriales</taxon>
        <taxon>Weeksellaceae</taxon>
        <taxon>Chryseobacterium group</taxon>
        <taxon>Epilithonimonas</taxon>
    </lineage>
</organism>
<dbReference type="Proteomes" id="UP000198555">
    <property type="component" value="Unassembled WGS sequence"/>
</dbReference>
<reference evidence="3" key="1">
    <citation type="submission" date="2016-10" db="EMBL/GenBank/DDBJ databases">
        <authorList>
            <person name="Varghese N."/>
            <person name="Submissions S."/>
        </authorList>
    </citation>
    <scope>NUCLEOTIDE SEQUENCE [LARGE SCALE GENOMIC DNA]</scope>
    <source>
        <strain evidence="3">DSM 19326</strain>
    </source>
</reference>
<proteinExistence type="predicted"/>
<dbReference type="STRING" id="420404.SAMN05421793_1553"/>
<keyword evidence="3" id="KW-1185">Reference proteome</keyword>
<gene>
    <name evidence="2" type="ORF">SAMN05421793_1553</name>
</gene>
<name>A0A1H6LWZ7_9FLAO</name>
<sequence>MEFVKQYLLSKNIPLDEKKWGEFAQKNIRTEFKKKDLILKAGEVENYLSFVENGIARLFFEKENKDLTIRFVFEYQYLTVYDSFTQRTPSRCDVEALTDMVVWRVHYDDLQMLYKTHSVGNLIGRLTVEKLYVEKLNREFSLLSETAEERYLKIMKEQPDLFQRLPLKHIASYMGITPQALSRIRKRIS</sequence>
<dbReference type="SUPFAM" id="SSF51206">
    <property type="entry name" value="cAMP-binding domain-like"/>
    <property type="match status" value="1"/>
</dbReference>
<feature type="domain" description="Cyclic nucleotide-binding" evidence="1">
    <location>
        <begin position="30"/>
        <end position="117"/>
    </location>
</feature>
<dbReference type="CDD" id="cd00038">
    <property type="entry name" value="CAP_ED"/>
    <property type="match status" value="1"/>
</dbReference>
<keyword evidence="2" id="KW-0418">Kinase</keyword>
<dbReference type="InterPro" id="IPR014710">
    <property type="entry name" value="RmlC-like_jellyroll"/>
</dbReference>
<accession>A0A1H6LWZ7</accession>
<dbReference type="Pfam" id="PF00027">
    <property type="entry name" value="cNMP_binding"/>
    <property type="match status" value="1"/>
</dbReference>